<keyword evidence="7" id="KW-0325">Glycoprotein</keyword>
<feature type="transmembrane region" description="Helical" evidence="8">
    <location>
        <begin position="113"/>
        <end position="138"/>
    </location>
</feature>
<dbReference type="GO" id="GO:0016020">
    <property type="term" value="C:membrane"/>
    <property type="evidence" value="ECO:0007669"/>
    <property type="project" value="UniProtKB-SubCell"/>
</dbReference>
<sequence>MTSLVLSDVCQVLQNYFKDADSVKWQRPGPTQANFLQVYTLEVHRCEQRPVEDVATSSGDFSCQLLQRQSVESSHIFTQRPDLGALDSMASSTTNDDVVSRSKSEKEPQTQELYILIGTIFGVIFLAIIIFVILFLYFKRRQGLGALATRFSGGNLYSDTAFFEEDIKDVAPTVLILYSYDCNQHLACVQSLALFLQNVLGCSVMTDFWATQEITERGIHMWLHNKIASVNYVIVVCSAGARFKSVTTRVAQLEETDDAYVTAMKLLQAQTDATVNQKLVAYFDYSSESDIPVLLENWQRFKLMSELDSLTSTILNVYNKGDAAFNNSIREHQQVYTSTLQEKINACKTYMTNNPNWFHVNLCSEPIAEQGREEQSTSPSQMLSLVTVEHARHGTTDSQVEPNFVNSKTTGNSVNVTQTRGLEHYPYINTLSSLQVHEPWQSPNKFPCSLSSYSSSLEDLEHDVDFILHPSLPTKSKSHSLPRHAALHMPNTLPQLPMLNQQYLMLNSDTSSAQGSLNIEL</sequence>
<dbReference type="PANTHER" id="PTHR15583">
    <property type="entry name" value="INTERLEUKIN-17 RECEPTOR"/>
    <property type="match status" value="1"/>
</dbReference>
<proteinExistence type="predicted"/>
<evidence type="ECO:0000256" key="2">
    <source>
        <dbReference type="ARBA" id="ARBA00022692"/>
    </source>
</evidence>
<reference evidence="10" key="1">
    <citation type="submission" date="2020-06" db="EMBL/GenBank/DDBJ databases">
        <title>Draft genome of Bugula neritina, a colonial animal packing powerful symbionts and potential medicines.</title>
        <authorList>
            <person name="Rayko M."/>
        </authorList>
    </citation>
    <scope>NUCLEOTIDE SEQUENCE [LARGE SCALE GENOMIC DNA]</scope>
    <source>
        <strain evidence="10">Kwan_BN1</strain>
    </source>
</reference>
<keyword evidence="3" id="KW-0732">Signal</keyword>
<dbReference type="OrthoDB" id="9325096at2759"/>
<keyword evidence="2 8" id="KW-0812">Transmembrane</keyword>
<dbReference type="PROSITE" id="PS51534">
    <property type="entry name" value="SEFIR"/>
    <property type="match status" value="1"/>
</dbReference>
<evidence type="ECO:0000259" key="9">
    <source>
        <dbReference type="PROSITE" id="PS51534"/>
    </source>
</evidence>
<organism evidence="10 11">
    <name type="scientific">Bugula neritina</name>
    <name type="common">Brown bryozoan</name>
    <name type="synonym">Sertularia neritina</name>
    <dbReference type="NCBI Taxonomy" id="10212"/>
    <lineage>
        <taxon>Eukaryota</taxon>
        <taxon>Metazoa</taxon>
        <taxon>Spiralia</taxon>
        <taxon>Lophotrochozoa</taxon>
        <taxon>Bryozoa</taxon>
        <taxon>Gymnolaemata</taxon>
        <taxon>Cheilostomatida</taxon>
        <taxon>Flustrina</taxon>
        <taxon>Buguloidea</taxon>
        <taxon>Bugulidae</taxon>
        <taxon>Bugula</taxon>
    </lineage>
</organism>
<feature type="domain" description="SEFIR" evidence="9">
    <location>
        <begin position="171"/>
        <end position="312"/>
    </location>
</feature>
<keyword evidence="6" id="KW-0675">Receptor</keyword>
<dbReference type="PANTHER" id="PTHR15583:SF7">
    <property type="entry name" value="INTERLEUKIN CYTOKINE RECEPTOR-RELATED PROTEIN 2"/>
    <property type="match status" value="1"/>
</dbReference>
<name>A0A7J7JYJ1_BUGNE</name>
<keyword evidence="4 8" id="KW-1133">Transmembrane helix</keyword>
<evidence type="ECO:0000256" key="3">
    <source>
        <dbReference type="ARBA" id="ARBA00022729"/>
    </source>
</evidence>
<dbReference type="Pfam" id="PF08357">
    <property type="entry name" value="SEFIR"/>
    <property type="match status" value="1"/>
</dbReference>
<dbReference type="AlphaFoldDB" id="A0A7J7JYJ1"/>
<gene>
    <name evidence="10" type="ORF">EB796_011289</name>
</gene>
<evidence type="ECO:0000256" key="5">
    <source>
        <dbReference type="ARBA" id="ARBA00023136"/>
    </source>
</evidence>
<evidence type="ECO:0000256" key="4">
    <source>
        <dbReference type="ARBA" id="ARBA00022989"/>
    </source>
</evidence>
<evidence type="ECO:0000256" key="1">
    <source>
        <dbReference type="ARBA" id="ARBA00004479"/>
    </source>
</evidence>
<protein>
    <submittedName>
        <fullName evidence="10">IL17RD</fullName>
    </submittedName>
</protein>
<evidence type="ECO:0000256" key="6">
    <source>
        <dbReference type="ARBA" id="ARBA00023170"/>
    </source>
</evidence>
<keyword evidence="5 8" id="KW-0472">Membrane</keyword>
<evidence type="ECO:0000256" key="8">
    <source>
        <dbReference type="SAM" id="Phobius"/>
    </source>
</evidence>
<accession>A0A7J7JYJ1</accession>
<evidence type="ECO:0000313" key="11">
    <source>
        <dbReference type="Proteomes" id="UP000593567"/>
    </source>
</evidence>
<evidence type="ECO:0000256" key="7">
    <source>
        <dbReference type="ARBA" id="ARBA00023180"/>
    </source>
</evidence>
<keyword evidence="11" id="KW-1185">Reference proteome</keyword>
<evidence type="ECO:0000313" key="10">
    <source>
        <dbReference type="EMBL" id="KAF6030398.1"/>
    </source>
</evidence>
<comment type="subcellular location">
    <subcellularLocation>
        <location evidence="1">Membrane</location>
        <topology evidence="1">Single-pass type I membrane protein</topology>
    </subcellularLocation>
</comment>
<comment type="caution">
    <text evidence="10">The sequence shown here is derived from an EMBL/GenBank/DDBJ whole genome shotgun (WGS) entry which is preliminary data.</text>
</comment>
<dbReference type="Proteomes" id="UP000593567">
    <property type="component" value="Unassembled WGS sequence"/>
</dbReference>
<dbReference type="GO" id="GO:0030368">
    <property type="term" value="F:interleukin-17 receptor activity"/>
    <property type="evidence" value="ECO:0007669"/>
    <property type="project" value="InterPro"/>
</dbReference>
<dbReference type="InterPro" id="IPR039465">
    <property type="entry name" value="IL-17_rcpt-like"/>
</dbReference>
<dbReference type="InterPro" id="IPR013568">
    <property type="entry name" value="SEFIR_dom"/>
</dbReference>
<dbReference type="EMBL" id="VXIV02001710">
    <property type="protein sequence ID" value="KAF6030398.1"/>
    <property type="molecule type" value="Genomic_DNA"/>
</dbReference>
<dbReference type="Gene3D" id="3.40.50.11530">
    <property type="match status" value="1"/>
</dbReference>